<evidence type="ECO:0000256" key="3">
    <source>
        <dbReference type="ARBA" id="ARBA00022723"/>
    </source>
</evidence>
<dbReference type="EMBL" id="UOEA01000045">
    <property type="protein sequence ID" value="VAV83683.1"/>
    <property type="molecule type" value="Genomic_DNA"/>
</dbReference>
<evidence type="ECO:0000256" key="4">
    <source>
        <dbReference type="ARBA" id="ARBA00022801"/>
    </source>
</evidence>
<gene>
    <name evidence="8" type="ORF">MNBD_DELTA01-957</name>
</gene>
<feature type="domain" description="Peptidase M48" evidence="7">
    <location>
        <begin position="65"/>
        <end position="247"/>
    </location>
</feature>
<dbReference type="PANTHER" id="PTHR22726">
    <property type="entry name" value="METALLOENDOPEPTIDASE OMA1"/>
    <property type="match status" value="1"/>
</dbReference>
<dbReference type="InterPro" id="IPR051156">
    <property type="entry name" value="Mito/Outer_Membr_Metalloprot"/>
</dbReference>
<dbReference type="PROSITE" id="PS51257">
    <property type="entry name" value="PROKAR_LIPOPROTEIN"/>
    <property type="match status" value="1"/>
</dbReference>
<keyword evidence="4" id="KW-0378">Hydrolase</keyword>
<reference evidence="8" key="1">
    <citation type="submission" date="2018-06" db="EMBL/GenBank/DDBJ databases">
        <authorList>
            <person name="Zhirakovskaya E."/>
        </authorList>
    </citation>
    <scope>NUCLEOTIDE SEQUENCE</scope>
</reference>
<evidence type="ECO:0000256" key="6">
    <source>
        <dbReference type="ARBA" id="ARBA00023049"/>
    </source>
</evidence>
<evidence type="ECO:0000313" key="8">
    <source>
        <dbReference type="EMBL" id="VAV83683.1"/>
    </source>
</evidence>
<dbReference type="GO" id="GO:0046872">
    <property type="term" value="F:metal ion binding"/>
    <property type="evidence" value="ECO:0007669"/>
    <property type="project" value="UniProtKB-KW"/>
</dbReference>
<evidence type="ECO:0000256" key="1">
    <source>
        <dbReference type="ARBA" id="ARBA00001947"/>
    </source>
</evidence>
<evidence type="ECO:0000256" key="5">
    <source>
        <dbReference type="ARBA" id="ARBA00022833"/>
    </source>
</evidence>
<dbReference type="AlphaFoldDB" id="A0A3B0RGB2"/>
<organism evidence="8">
    <name type="scientific">hydrothermal vent metagenome</name>
    <dbReference type="NCBI Taxonomy" id="652676"/>
    <lineage>
        <taxon>unclassified sequences</taxon>
        <taxon>metagenomes</taxon>
        <taxon>ecological metagenomes</taxon>
    </lineage>
</organism>
<dbReference type="CDD" id="cd07331">
    <property type="entry name" value="M48C_Oma1_like"/>
    <property type="match status" value="1"/>
</dbReference>
<keyword evidence="2 8" id="KW-0645">Protease</keyword>
<dbReference type="GO" id="GO:0051603">
    <property type="term" value="P:proteolysis involved in protein catabolic process"/>
    <property type="evidence" value="ECO:0007669"/>
    <property type="project" value="TreeGrafter"/>
</dbReference>
<dbReference type="InterPro" id="IPR001915">
    <property type="entry name" value="Peptidase_M48"/>
</dbReference>
<keyword evidence="5" id="KW-0862">Zinc</keyword>
<protein>
    <submittedName>
        <fullName evidence="8">Zn-dependent protease with chaperone function</fullName>
    </submittedName>
</protein>
<evidence type="ECO:0000256" key="2">
    <source>
        <dbReference type="ARBA" id="ARBA00022670"/>
    </source>
</evidence>
<comment type="cofactor">
    <cofactor evidence="1">
        <name>Zn(2+)</name>
        <dbReference type="ChEBI" id="CHEBI:29105"/>
    </cofactor>
</comment>
<dbReference type="GO" id="GO:0016020">
    <property type="term" value="C:membrane"/>
    <property type="evidence" value="ECO:0007669"/>
    <property type="project" value="TreeGrafter"/>
</dbReference>
<dbReference type="PANTHER" id="PTHR22726:SF24">
    <property type="entry name" value="M48 FAMILY METALLOPEPTIDASE"/>
    <property type="match status" value="1"/>
</dbReference>
<sequence>MGRHFKKIILSLVLIGFLVACATTPITNRKSLILIPFDVELSLGEKAFRDILRKEKLSTEKELKAMIRRVGKRIAAVSDMPDLDWEFKLVDSDSKNAFALPGGKVAFYEGILKVCKNEAGVATVMGHEIAHAIARHGAERITQQLILTGVITAAAIKYEDDKNKKYILAGLGVGATVGITLPFSRRNESEADHIGLIYMARAGYDPKEAVEFWKRFDDEKKKKKGFKMPAFLSTHPSDEKRVAELTALLPGAMEEYQRAGKKYGKGRVLDLKGLEDEEKDEKKKKKHRH</sequence>
<dbReference type="Gene3D" id="3.30.2010.10">
    <property type="entry name" value="Metalloproteases ('zincins'), catalytic domain"/>
    <property type="match status" value="1"/>
</dbReference>
<name>A0A3B0RGB2_9ZZZZ</name>
<keyword evidence="3" id="KW-0479">Metal-binding</keyword>
<proteinExistence type="predicted"/>
<keyword evidence="6" id="KW-0482">Metalloprotease</keyword>
<dbReference type="GO" id="GO:0004222">
    <property type="term" value="F:metalloendopeptidase activity"/>
    <property type="evidence" value="ECO:0007669"/>
    <property type="project" value="InterPro"/>
</dbReference>
<evidence type="ECO:0000259" key="7">
    <source>
        <dbReference type="Pfam" id="PF01435"/>
    </source>
</evidence>
<accession>A0A3B0RGB2</accession>
<dbReference type="Pfam" id="PF01435">
    <property type="entry name" value="Peptidase_M48"/>
    <property type="match status" value="1"/>
</dbReference>